<name>A0A8H4P4L0_9HYPO</name>
<proteinExistence type="predicted"/>
<comment type="caution">
    <text evidence="2">The sequence shown here is derived from an EMBL/GenBank/DDBJ whole genome shotgun (WGS) entry which is preliminary data.</text>
</comment>
<dbReference type="OrthoDB" id="5552418at2759"/>
<protein>
    <submittedName>
        <fullName evidence="2">Uncharacterized protein</fullName>
    </submittedName>
</protein>
<feature type="region of interest" description="Disordered" evidence="1">
    <location>
        <begin position="49"/>
        <end position="72"/>
    </location>
</feature>
<evidence type="ECO:0000313" key="2">
    <source>
        <dbReference type="EMBL" id="KAF4455926.1"/>
    </source>
</evidence>
<keyword evidence="3" id="KW-1185">Reference proteome</keyword>
<dbReference type="EMBL" id="JAADJG010000075">
    <property type="protein sequence ID" value="KAF4455926.1"/>
    <property type="molecule type" value="Genomic_DNA"/>
</dbReference>
<reference evidence="2" key="1">
    <citation type="submission" date="2020-01" db="EMBL/GenBank/DDBJ databases">
        <title>Identification and distribution of gene clusters putatively required for synthesis of sphingolipid metabolism inhibitors in phylogenetically diverse species of the filamentous fungus Fusarium.</title>
        <authorList>
            <person name="Kim H.-S."/>
            <person name="Busman M."/>
            <person name="Brown D.W."/>
            <person name="Divon H."/>
            <person name="Uhlig S."/>
            <person name="Proctor R.H."/>
        </authorList>
    </citation>
    <scope>NUCLEOTIDE SEQUENCE</scope>
    <source>
        <strain evidence="2">NRRL 53441</strain>
    </source>
</reference>
<evidence type="ECO:0000256" key="1">
    <source>
        <dbReference type="SAM" id="MobiDB-lite"/>
    </source>
</evidence>
<organism evidence="2 3">
    <name type="scientific">Fusarium austroafricanum</name>
    <dbReference type="NCBI Taxonomy" id="2364996"/>
    <lineage>
        <taxon>Eukaryota</taxon>
        <taxon>Fungi</taxon>
        <taxon>Dikarya</taxon>
        <taxon>Ascomycota</taxon>
        <taxon>Pezizomycotina</taxon>
        <taxon>Sordariomycetes</taxon>
        <taxon>Hypocreomycetidae</taxon>
        <taxon>Hypocreales</taxon>
        <taxon>Nectriaceae</taxon>
        <taxon>Fusarium</taxon>
        <taxon>Fusarium concolor species complex</taxon>
    </lineage>
</organism>
<feature type="compositionally biased region" description="Polar residues" evidence="1">
    <location>
        <begin position="176"/>
        <end position="187"/>
    </location>
</feature>
<dbReference type="Proteomes" id="UP000605986">
    <property type="component" value="Unassembled WGS sequence"/>
</dbReference>
<sequence>MGQNIGGASCIYIKNYNPEMVNGRDSVTTRWLLACRQTLKERGMHHLLTGTSNDRYRPASLAGPSSSGRGMRGAGNYSSYYPESSASFSASSMPGTAIAYGTEYGHDSRQAHSFGGYGPAATMMYNVAQPSAQNTIYDAQQFSSRQPAAQHMMRPGPASTYFGAETKTSDGLSLKHPNQASGGSSTALKQNNGMNFASYQRQLGSIFQEIVNGSLEGASETLLSVTSWLLSQVADLGLNLDDTNLHADRIQLWDDFNHAWLGLGQRQIDLMTSSQHLSRAQSLVSKAMIKKMGNELIRLCDGIERHGLVDYQYGV</sequence>
<accession>A0A8H4P4L0</accession>
<evidence type="ECO:0000313" key="3">
    <source>
        <dbReference type="Proteomes" id="UP000605986"/>
    </source>
</evidence>
<feature type="region of interest" description="Disordered" evidence="1">
    <location>
        <begin position="168"/>
        <end position="187"/>
    </location>
</feature>
<gene>
    <name evidence="2" type="ORF">F53441_1864</name>
</gene>
<dbReference type="AlphaFoldDB" id="A0A8H4P4L0"/>